<dbReference type="PANTHER" id="PTHR10896">
    <property type="entry name" value="GALACTOSYLGALACTOSYLXYLOSYLPROTEIN 3-BETA-GLUCURONOSYLTRANSFERASE BETA-1,3-GLUCURONYLTRANSFERASE"/>
    <property type="match status" value="1"/>
</dbReference>
<evidence type="ECO:0000313" key="16">
    <source>
        <dbReference type="Proteomes" id="UP000091820"/>
    </source>
</evidence>
<evidence type="ECO:0000256" key="8">
    <source>
        <dbReference type="ARBA" id="ARBA00023136"/>
    </source>
</evidence>
<feature type="glycosylation site" description="N-linked (GlcNAc...) asparagine" evidence="13">
    <location>
        <position position="357"/>
    </location>
</feature>
<evidence type="ECO:0000256" key="6">
    <source>
        <dbReference type="ARBA" id="ARBA00022968"/>
    </source>
</evidence>
<dbReference type="GO" id="GO:0046872">
    <property type="term" value="F:metal ion binding"/>
    <property type="evidence" value="ECO:0007669"/>
    <property type="project" value="UniProtKB-KW"/>
</dbReference>
<organism evidence="15 16">
    <name type="scientific">Glossina brevipalpis</name>
    <dbReference type="NCBI Taxonomy" id="37001"/>
    <lineage>
        <taxon>Eukaryota</taxon>
        <taxon>Metazoa</taxon>
        <taxon>Ecdysozoa</taxon>
        <taxon>Arthropoda</taxon>
        <taxon>Hexapoda</taxon>
        <taxon>Insecta</taxon>
        <taxon>Pterygota</taxon>
        <taxon>Neoptera</taxon>
        <taxon>Endopterygota</taxon>
        <taxon>Diptera</taxon>
        <taxon>Brachycera</taxon>
        <taxon>Muscomorpha</taxon>
        <taxon>Hippoboscoidea</taxon>
        <taxon>Glossinidae</taxon>
        <taxon>Glossina</taxon>
    </lineage>
</organism>
<evidence type="ECO:0000256" key="3">
    <source>
        <dbReference type="ARBA" id="ARBA00012641"/>
    </source>
</evidence>
<evidence type="ECO:0000256" key="10">
    <source>
        <dbReference type="ARBA" id="ARBA00047979"/>
    </source>
</evidence>
<dbReference type="Pfam" id="PF03360">
    <property type="entry name" value="Glyco_transf_43"/>
    <property type="match status" value="1"/>
</dbReference>
<keyword evidence="16" id="KW-1185">Reference proteome</keyword>
<dbReference type="STRING" id="37001.A0A1A9WAB0"/>
<dbReference type="GO" id="GO:0015018">
    <property type="term" value="F:galactosylgalactosylxylosylprotein 3-beta-glucuronosyltransferase activity"/>
    <property type="evidence" value="ECO:0007669"/>
    <property type="project" value="UniProtKB-UniRule"/>
</dbReference>
<reference evidence="15" key="2">
    <citation type="submission" date="2020-05" db="UniProtKB">
        <authorList>
            <consortium name="EnsemblMetazoa"/>
        </authorList>
    </citation>
    <scope>IDENTIFICATION</scope>
    <source>
        <strain evidence="15">IAEA</strain>
    </source>
</reference>
<evidence type="ECO:0000256" key="4">
    <source>
        <dbReference type="ARBA" id="ARBA00022679"/>
    </source>
</evidence>
<comment type="subcellular location">
    <subcellularLocation>
        <location evidence="14">Golgi apparatus membrane</location>
        <topology evidence="14">Single-pass type II membrane protein</topology>
    </subcellularLocation>
    <subcellularLocation>
        <location evidence="1">Membrane</location>
        <topology evidence="1">Single-pass type II membrane protein</topology>
    </subcellularLocation>
</comment>
<keyword evidence="12 14" id="KW-0464">Manganese</keyword>
<dbReference type="GO" id="GO:0005975">
    <property type="term" value="P:carbohydrate metabolic process"/>
    <property type="evidence" value="ECO:0007669"/>
    <property type="project" value="TreeGrafter"/>
</dbReference>
<keyword evidence="5 14" id="KW-0812">Transmembrane</keyword>
<proteinExistence type="inferred from homology"/>
<dbReference type="Proteomes" id="UP000091820">
    <property type="component" value="Unassembled WGS sequence"/>
</dbReference>
<accession>A0A1A9WAB0</accession>
<keyword evidence="7 14" id="KW-1133">Transmembrane helix</keyword>
<evidence type="ECO:0000256" key="5">
    <source>
        <dbReference type="ARBA" id="ARBA00022692"/>
    </source>
</evidence>
<feature type="active site" description="Proton donor/acceptor" evidence="11">
    <location>
        <position position="337"/>
    </location>
</feature>
<keyword evidence="4 14" id="KW-0808">Transferase</keyword>
<sequence>MMAAFSQPGYLKRNLINLSETIKKMPFRRKKKAGVRKIIYKQSNTDNLDKSYYRSLQPRLICHGRDSSRSLRLKTMISQRTFLGIMILTAIILYICWWILGGYLYPTSDGDEQHHEKELCNCEAVRYNVCEEHFQDTRLYIQDKKQEDWNDLPVIYFVTFTDPFREQIPKLLKLGYTLQHVPRVHWIVLDNALCNGYLSDFLQRFHIPFTHLSNPLPNNFYYNCEPNGCEDKKAAVDWLHLRNINSGILYFGNDDYTYDLKLFHEIRSTIHVSMFPVGLANKNGVSGPVVRKGKVVGFLTSRKSIRRWPIDMAGFAINLSYLPTYFTAGSMFGYEREDYLLQRLALNLNIIEPKGNNCTEILAWRTRPRKNHKSYDLAFSYKYLDNRSNLGPLFKSLYEMGVVEISDHAGRSLNIGLNGTSVPLYTILDFISFD</sequence>
<evidence type="ECO:0000256" key="14">
    <source>
        <dbReference type="RuleBase" id="RU363127"/>
    </source>
</evidence>
<dbReference type="SUPFAM" id="SSF53448">
    <property type="entry name" value="Nucleotide-diphospho-sugar transferases"/>
    <property type="match status" value="1"/>
</dbReference>
<keyword evidence="8 14" id="KW-0472">Membrane</keyword>
<dbReference type="Gene3D" id="3.90.550.10">
    <property type="entry name" value="Spore Coat Polysaccharide Biosynthesis Protein SpsA, Chain A"/>
    <property type="match status" value="1"/>
</dbReference>
<comment type="pathway">
    <text evidence="14">Protein modification; protein glycosylation.</text>
</comment>
<evidence type="ECO:0000256" key="11">
    <source>
        <dbReference type="PIRSR" id="PIRSR605027-1"/>
    </source>
</evidence>
<dbReference type="InterPro" id="IPR005027">
    <property type="entry name" value="Glyco_trans_43"/>
</dbReference>
<evidence type="ECO:0000256" key="2">
    <source>
        <dbReference type="ARBA" id="ARBA00007706"/>
    </source>
</evidence>
<dbReference type="PANTHER" id="PTHR10896:SF51">
    <property type="entry name" value="GALACTOSYLGALACTOSYLXYLOSYLPROTEIN 3-BETA-GLUCURONOSYLTRANSFERASE S"/>
    <property type="match status" value="1"/>
</dbReference>
<comment type="similarity">
    <text evidence="2 14">Belongs to the glycosyltransferase 43 family.</text>
</comment>
<keyword evidence="12 14" id="KW-0479">Metal-binding</keyword>
<dbReference type="EC" id="2.4.1.135" evidence="3 14"/>
<evidence type="ECO:0000313" key="15">
    <source>
        <dbReference type="EnsemblMetazoa" id="GBRI012089-PA"/>
    </source>
</evidence>
<dbReference type="EnsemblMetazoa" id="GBRI012089-RA">
    <property type="protein sequence ID" value="GBRI012089-PA"/>
    <property type="gene ID" value="GBRI012089"/>
</dbReference>
<comment type="catalytic activity">
    <reaction evidence="10 14">
        <text>3-O-(beta-D-galactosyl-(1-&gt;3)-beta-D-galactosyl-(1-&gt;4)-beta-D-xylosyl)-L-seryl-[protein] + UDP-alpha-D-glucuronate = 3-O-(beta-D-GlcA-(1-&gt;3)-beta-D-Gal-(1-&gt;3)-beta-D-Gal-(1-&gt;4)-beta-D-Xyl)-L-seryl-[protein] + UDP + H(+)</text>
        <dbReference type="Rhea" id="RHEA:24168"/>
        <dbReference type="Rhea" id="RHEA-COMP:12571"/>
        <dbReference type="Rhea" id="RHEA-COMP:12573"/>
        <dbReference type="ChEBI" id="CHEBI:15378"/>
        <dbReference type="ChEBI" id="CHEBI:58052"/>
        <dbReference type="ChEBI" id="CHEBI:58223"/>
        <dbReference type="ChEBI" id="CHEBI:132090"/>
        <dbReference type="ChEBI" id="CHEBI:132093"/>
        <dbReference type="EC" id="2.4.1.135"/>
    </reaction>
</comment>
<name>A0A1A9WAB0_9MUSC</name>
<evidence type="ECO:0000256" key="1">
    <source>
        <dbReference type="ARBA" id="ARBA00004606"/>
    </source>
</evidence>
<dbReference type="GO" id="GO:0050650">
    <property type="term" value="P:chondroitin sulfate proteoglycan biosynthetic process"/>
    <property type="evidence" value="ECO:0007669"/>
    <property type="project" value="TreeGrafter"/>
</dbReference>
<comment type="cofactor">
    <cofactor evidence="12 14">
        <name>Mn(2+)</name>
        <dbReference type="ChEBI" id="CHEBI:29035"/>
    </cofactor>
</comment>
<feature type="binding site" evidence="12">
    <location>
        <position position="255"/>
    </location>
    <ligand>
        <name>Mn(2+)</name>
        <dbReference type="ChEBI" id="CHEBI:29035"/>
    </ligand>
</feature>
<dbReference type="InterPro" id="IPR029044">
    <property type="entry name" value="Nucleotide-diphossugar_trans"/>
</dbReference>
<dbReference type="GO" id="GO:0000139">
    <property type="term" value="C:Golgi membrane"/>
    <property type="evidence" value="ECO:0007669"/>
    <property type="project" value="UniProtKB-SubCell"/>
</dbReference>
<keyword evidence="9 13" id="KW-0325">Glycoprotein</keyword>
<dbReference type="VEuPathDB" id="VectorBase:GBRI012089"/>
<keyword evidence="14" id="KW-0333">Golgi apparatus</keyword>
<evidence type="ECO:0000256" key="12">
    <source>
        <dbReference type="PIRSR" id="PIRSR605027-3"/>
    </source>
</evidence>
<feature type="transmembrane region" description="Helical" evidence="14">
    <location>
        <begin position="82"/>
        <end position="105"/>
    </location>
</feature>
<evidence type="ECO:0000256" key="13">
    <source>
        <dbReference type="PIRSR" id="PIRSR605027-6"/>
    </source>
</evidence>
<dbReference type="AlphaFoldDB" id="A0A1A9WAB0"/>
<evidence type="ECO:0000256" key="9">
    <source>
        <dbReference type="ARBA" id="ARBA00023180"/>
    </source>
</evidence>
<reference evidence="16" key="1">
    <citation type="submission" date="2014-03" db="EMBL/GenBank/DDBJ databases">
        <authorList>
            <person name="Aksoy S."/>
            <person name="Warren W."/>
            <person name="Wilson R.K."/>
        </authorList>
    </citation>
    <scope>NUCLEOTIDE SEQUENCE [LARGE SCALE GENOMIC DNA]</scope>
    <source>
        <strain evidence="16">IAEA</strain>
    </source>
</reference>
<keyword evidence="6 14" id="KW-0735">Signal-anchor</keyword>
<evidence type="ECO:0000256" key="7">
    <source>
        <dbReference type="ARBA" id="ARBA00022989"/>
    </source>
</evidence>
<protein>
    <recommendedName>
        <fullName evidence="3 14">Galactosylgalactosylxylosylprotein 3-beta-glucuronosyltransferase</fullName>
        <ecNumber evidence="3 14">2.4.1.135</ecNumber>
    </recommendedName>
</protein>
<dbReference type="UniPathway" id="UPA00378"/>